<comment type="caution">
    <text evidence="2">The sequence shown here is derived from an EMBL/GenBank/DDBJ whole genome shotgun (WGS) entry which is preliminary data.</text>
</comment>
<dbReference type="Proteomes" id="UP000012371">
    <property type="component" value="Unassembled WGS sequence"/>
</dbReference>
<organism evidence="2 3">
    <name type="scientific">Leptospira terpstrae serovar Hualin str. LT 11-33 = ATCC 700639</name>
    <dbReference type="NCBI Taxonomy" id="1257025"/>
    <lineage>
        <taxon>Bacteria</taxon>
        <taxon>Pseudomonadati</taxon>
        <taxon>Spirochaetota</taxon>
        <taxon>Spirochaetia</taxon>
        <taxon>Leptospirales</taxon>
        <taxon>Leptospiraceae</taxon>
        <taxon>Leptospira</taxon>
    </lineage>
</organism>
<reference evidence="2" key="1">
    <citation type="submission" date="2013-03" db="EMBL/GenBank/DDBJ databases">
        <authorList>
            <person name="Harkins D.M."/>
            <person name="Durkin A.S."/>
            <person name="Brinkac L.M."/>
            <person name="Haft D.H."/>
            <person name="Selengut J.D."/>
            <person name="Sanka R."/>
            <person name="DePew J."/>
            <person name="Purushe J."/>
            <person name="Hartskeerl R.A."/>
            <person name="Ahmed A."/>
            <person name="van der Linden H."/>
            <person name="Goris M.G.A."/>
            <person name="Vinetz J.M."/>
            <person name="Sutton G.G."/>
            <person name="Nierman W.C."/>
            <person name="Fouts D.E."/>
        </authorList>
    </citation>
    <scope>NUCLEOTIDE SEQUENCE [LARGE SCALE GENOMIC DNA]</scope>
    <source>
        <strain evidence="2">LT 11-33</strain>
    </source>
</reference>
<gene>
    <name evidence="2" type="ORF">LEP1GSC203_0875</name>
</gene>
<dbReference type="Gene3D" id="2.60.120.1440">
    <property type="match status" value="1"/>
</dbReference>
<proteinExistence type="predicted"/>
<evidence type="ECO:0000313" key="2">
    <source>
        <dbReference type="EMBL" id="EMY60063.1"/>
    </source>
</evidence>
<dbReference type="PANTHER" id="PTHR38731:SF1">
    <property type="entry name" value="FECR PROTEIN DOMAIN-CONTAINING PROTEIN"/>
    <property type="match status" value="1"/>
</dbReference>
<dbReference type="PANTHER" id="PTHR38731">
    <property type="entry name" value="LIPL45-RELATED LIPOPROTEIN-RELATED"/>
    <property type="match status" value="1"/>
</dbReference>
<evidence type="ECO:0000313" key="3">
    <source>
        <dbReference type="Proteomes" id="UP000012371"/>
    </source>
</evidence>
<dbReference type="STRING" id="1257025.LEP1GSC203_0875"/>
<dbReference type="EMBL" id="AOGW02000018">
    <property type="protein sequence ID" value="EMY60063.1"/>
    <property type="molecule type" value="Genomic_DNA"/>
</dbReference>
<feature type="domain" description="FecR protein" evidence="1">
    <location>
        <begin position="115"/>
        <end position="205"/>
    </location>
</feature>
<dbReference type="Pfam" id="PF04773">
    <property type="entry name" value="FecR"/>
    <property type="match status" value="1"/>
</dbReference>
<sequence>MYQFSAELGKIQFNSLKKRFCFYKFENGVTLNCFFYYGDQLEKNMKTKITLLTIFLLSLQCNWFQFGSNQTKDQTAGAVVTFLQGNITITSQGKESKAKIGDVVRPGDRVLTKLGRVDLQTFRGEVIRIKDNSDVLFRDLSGENHPNTDIHLWAGNLLVKSVKLKSGQNLSVSSPTMVAGVRGTVFSFELEKGSVPKVKVYEGAVAVAFKTSPKLLEINEGLSVENYNRLVKTLEENEVVLEPGERLEVNPNLNELVYLINAKVAANALTNEQLAGFRDFDSGLSKSESVISPQEKAEADTLVSIAPETVQKQIEFQNSNGSTSAVATIEKQHEEKRSEALNQIASDAEKIGLDNEEEIHNHYSVLETIHKSNGDVLSGAVVAQLGDVFIVHSTKGVFQLSVDDIEYVEYKNFKVNTKAKK</sequence>
<keyword evidence="3" id="KW-1185">Reference proteome</keyword>
<accession>N1VNN8</accession>
<dbReference type="AlphaFoldDB" id="N1VNN8"/>
<name>N1VNN8_9LEPT</name>
<dbReference type="InterPro" id="IPR006860">
    <property type="entry name" value="FecR"/>
</dbReference>
<protein>
    <submittedName>
        <fullName evidence="2">Sigma factor regulatory protein, FecR/PupR family</fullName>
    </submittedName>
</protein>
<evidence type="ECO:0000259" key="1">
    <source>
        <dbReference type="Pfam" id="PF04773"/>
    </source>
</evidence>